<evidence type="ECO:0000313" key="2">
    <source>
        <dbReference type="Proteomes" id="UP000829447"/>
    </source>
</evidence>
<organism evidence="1 2">
    <name type="scientific">Pangasianodon gigas</name>
    <name type="common">Mekong giant catfish</name>
    <name type="synonym">Pangasius gigas</name>
    <dbReference type="NCBI Taxonomy" id="30993"/>
    <lineage>
        <taxon>Eukaryota</taxon>
        <taxon>Metazoa</taxon>
        <taxon>Chordata</taxon>
        <taxon>Craniata</taxon>
        <taxon>Vertebrata</taxon>
        <taxon>Euteleostomi</taxon>
        <taxon>Actinopterygii</taxon>
        <taxon>Neopterygii</taxon>
        <taxon>Teleostei</taxon>
        <taxon>Ostariophysi</taxon>
        <taxon>Siluriformes</taxon>
        <taxon>Pangasiidae</taxon>
        <taxon>Pangasianodon</taxon>
    </lineage>
</organism>
<reference evidence="1 2" key="1">
    <citation type="journal article" date="2022" name="bioRxiv">
        <title>An ancient truncated duplication of the anti-Mullerian hormone receptor type 2 gene is a potential conserved master sex determinant in the Pangasiidae catfish family.</title>
        <authorList>
            <person name="Wen M."/>
            <person name="Pan Q."/>
            <person name="Jouanno E."/>
            <person name="Montfort J."/>
            <person name="Zahm M."/>
            <person name="Cabau C."/>
            <person name="Klopp C."/>
            <person name="Iampietro C."/>
            <person name="Roques C."/>
            <person name="Bouchez O."/>
            <person name="Castinel A."/>
            <person name="Donnadieu C."/>
            <person name="Parrinello H."/>
            <person name="Poncet C."/>
            <person name="Belmonte E."/>
            <person name="Gautier V."/>
            <person name="Avarre J.-C."/>
            <person name="Dugue R."/>
            <person name="Gustiano R."/>
            <person name="Ha T.T.T."/>
            <person name="Campet M."/>
            <person name="Sriphairoj K."/>
            <person name="Ribolli J."/>
            <person name="de Almeida F.L."/>
            <person name="Desvignes T."/>
            <person name="Postlethwait J.H."/>
            <person name="Bucao C.F."/>
            <person name="Robinson-Rechavi M."/>
            <person name="Bobe J."/>
            <person name="Herpin A."/>
            <person name="Guiguen Y."/>
        </authorList>
    </citation>
    <scope>NUCLEOTIDE SEQUENCE [LARGE SCALE GENOMIC DNA]</scope>
    <source>
        <strain evidence="1">YG-Dec2019</strain>
    </source>
</reference>
<dbReference type="EMBL" id="CM040458">
    <property type="protein sequence ID" value="MCI4378162.1"/>
    <property type="molecule type" value="Genomic_DNA"/>
</dbReference>
<proteinExistence type="predicted"/>
<name>A0ACC5WH14_PANGG</name>
<comment type="caution">
    <text evidence="1">The sequence shown here is derived from an EMBL/GenBank/DDBJ whole genome shotgun (WGS) entry which is preliminary data.</text>
</comment>
<protein>
    <submittedName>
        <fullName evidence="1">Uncharacterized protein</fullName>
    </submittedName>
</protein>
<accession>A0ACC5WH14</accession>
<keyword evidence="2" id="KW-1185">Reference proteome</keyword>
<dbReference type="Proteomes" id="UP000829447">
    <property type="component" value="Linkage Group LG5"/>
</dbReference>
<evidence type="ECO:0000313" key="1">
    <source>
        <dbReference type="EMBL" id="MCI4378162.1"/>
    </source>
</evidence>
<gene>
    <name evidence="1" type="ORF">PGIGA_G00212650</name>
</gene>
<sequence>MATIYPSSNDYFQHDNAPCLKAKVISNWFHEHGNEFSVLQRPSQSPDLNPVEHLWDVDSDTQRREERTVTVPGSEALRRPQK</sequence>